<dbReference type="STRING" id="1038014.SAMN04487910_0814"/>
<evidence type="ECO:0000313" key="3">
    <source>
        <dbReference type="EMBL" id="SEK55777.1"/>
    </source>
</evidence>
<dbReference type="EMBL" id="FOAB01000001">
    <property type="protein sequence ID" value="SEK55777.1"/>
    <property type="molecule type" value="Genomic_DNA"/>
</dbReference>
<accession>A0A1H7I1T5</accession>
<keyword evidence="4" id="KW-1185">Reference proteome</keyword>
<keyword evidence="2" id="KW-0812">Transmembrane</keyword>
<evidence type="ECO:0000256" key="2">
    <source>
        <dbReference type="SAM" id="Phobius"/>
    </source>
</evidence>
<dbReference type="AlphaFoldDB" id="A0A1H7I1T5"/>
<evidence type="ECO:0000313" key="4">
    <source>
        <dbReference type="Proteomes" id="UP000198521"/>
    </source>
</evidence>
<name>A0A1H7I1T5_AQUAM</name>
<evidence type="ECO:0000256" key="1">
    <source>
        <dbReference type="SAM" id="Coils"/>
    </source>
</evidence>
<keyword evidence="1" id="KW-0175">Coiled coil</keyword>
<feature type="transmembrane region" description="Helical" evidence="2">
    <location>
        <begin position="44"/>
        <end position="64"/>
    </location>
</feature>
<gene>
    <name evidence="3" type="ORF">SAMN04487910_0814</name>
</gene>
<keyword evidence="2" id="KW-1133">Transmembrane helix</keyword>
<keyword evidence="2" id="KW-0472">Membrane</keyword>
<protein>
    <submittedName>
        <fullName evidence="3">Uncharacterized protein</fullName>
    </submittedName>
</protein>
<reference evidence="3 4" key="1">
    <citation type="submission" date="2016-10" db="EMBL/GenBank/DDBJ databases">
        <authorList>
            <person name="de Groot N.N."/>
        </authorList>
    </citation>
    <scope>NUCLEOTIDE SEQUENCE [LARGE SCALE GENOMIC DNA]</scope>
    <source>
        <strain evidence="3 4">DSM 25232</strain>
    </source>
</reference>
<sequence length="267" mass="31192">MKNKEDELLSVQYRIEKSGMKQQKLEDRLVSISKELKRSKRNSIIFMILFFLVVIGMSFAMYYLNEDGFNPSPDQSLDATENIDEVKKMNDSLQEELMKLKTDISDYKEKLSLRTDDIPEVSMDTVITDSSKGKSADDIKKLKFQKQHCYVKNVFRTNGVIFIEADFIEYYKGRKAVKKAKENNDAEYDIDKNGDTLYFLYDNYYVSNTNTKLRRLELNDKVRIQNLNQISKGFPLKAFQKIISNDPIMVLEMNDGIVYKITKQKLP</sequence>
<dbReference type="RefSeq" id="WP_091405907.1">
    <property type="nucleotide sequence ID" value="NZ_FOAB01000001.1"/>
</dbReference>
<dbReference type="Proteomes" id="UP000198521">
    <property type="component" value="Unassembled WGS sequence"/>
</dbReference>
<proteinExistence type="predicted"/>
<organism evidence="3 4">
    <name type="scientific">Aquimarina amphilecti</name>
    <dbReference type="NCBI Taxonomy" id="1038014"/>
    <lineage>
        <taxon>Bacteria</taxon>
        <taxon>Pseudomonadati</taxon>
        <taxon>Bacteroidota</taxon>
        <taxon>Flavobacteriia</taxon>
        <taxon>Flavobacteriales</taxon>
        <taxon>Flavobacteriaceae</taxon>
        <taxon>Aquimarina</taxon>
    </lineage>
</organism>
<feature type="coiled-coil region" evidence="1">
    <location>
        <begin position="76"/>
        <end position="110"/>
    </location>
</feature>